<gene>
    <name evidence="2" type="ORF">EDC14_10121</name>
</gene>
<evidence type="ECO:0000259" key="1">
    <source>
        <dbReference type="Pfam" id="PF13751"/>
    </source>
</evidence>
<evidence type="ECO:0000313" key="2">
    <source>
        <dbReference type="EMBL" id="TCL69304.1"/>
    </source>
</evidence>
<dbReference type="Proteomes" id="UP000295008">
    <property type="component" value="Unassembled WGS sequence"/>
</dbReference>
<keyword evidence="3" id="KW-1185">Reference proteome</keyword>
<dbReference type="AlphaFoldDB" id="A0A4R1RSF2"/>
<dbReference type="InterPro" id="IPR025668">
    <property type="entry name" value="Tnp_DDE_dom"/>
</dbReference>
<name>A0A4R1RSF2_HYDET</name>
<sequence length="69" mass="7954">QKQMEFQASDYFKEKSKERYKIEAKNSELKHRHGYDVASSSGLVGMEMQGAATIFAVNMKRIIKLLDQN</sequence>
<reference evidence="2 3" key="1">
    <citation type="submission" date="2019-03" db="EMBL/GenBank/DDBJ databases">
        <title>Genomic Encyclopedia of Type Strains, Phase IV (KMG-IV): sequencing the most valuable type-strain genomes for metagenomic binning, comparative biology and taxonomic classification.</title>
        <authorList>
            <person name="Goeker M."/>
        </authorList>
    </citation>
    <scope>NUCLEOTIDE SEQUENCE [LARGE SCALE GENOMIC DNA]</scope>
    <source>
        <strain evidence="2 3">LX-B</strain>
    </source>
</reference>
<evidence type="ECO:0000313" key="3">
    <source>
        <dbReference type="Proteomes" id="UP000295008"/>
    </source>
</evidence>
<feature type="domain" description="Transposase DDE" evidence="1">
    <location>
        <begin position="4"/>
        <end position="62"/>
    </location>
</feature>
<dbReference type="EMBL" id="SLUN01000012">
    <property type="protein sequence ID" value="TCL69304.1"/>
    <property type="molecule type" value="Genomic_DNA"/>
</dbReference>
<dbReference type="RefSeq" id="WP_207930738.1">
    <property type="nucleotide sequence ID" value="NZ_SLUN01000012.1"/>
</dbReference>
<comment type="caution">
    <text evidence="2">The sequence shown here is derived from an EMBL/GenBank/DDBJ whole genome shotgun (WGS) entry which is preliminary data.</text>
</comment>
<accession>A0A4R1RSF2</accession>
<dbReference type="Pfam" id="PF13751">
    <property type="entry name" value="DDE_Tnp_1_6"/>
    <property type="match status" value="1"/>
</dbReference>
<feature type="non-terminal residue" evidence="2">
    <location>
        <position position="1"/>
    </location>
</feature>
<proteinExistence type="predicted"/>
<protein>
    <submittedName>
        <fullName evidence="2">DDE family transposase</fullName>
    </submittedName>
</protein>
<organism evidence="2 3">
    <name type="scientific">Hydrogenispora ethanolica</name>
    <dbReference type="NCBI Taxonomy" id="1082276"/>
    <lineage>
        <taxon>Bacteria</taxon>
        <taxon>Bacillati</taxon>
        <taxon>Bacillota</taxon>
        <taxon>Hydrogenispora</taxon>
    </lineage>
</organism>